<evidence type="ECO:0000313" key="2">
    <source>
        <dbReference type="Proteomes" id="UP000887013"/>
    </source>
</evidence>
<dbReference type="AlphaFoldDB" id="A0A8X6IEW6"/>
<protein>
    <submittedName>
        <fullName evidence="1">Uncharacterized protein</fullName>
    </submittedName>
</protein>
<dbReference type="EMBL" id="BMAW01043994">
    <property type="protein sequence ID" value="GFS42217.1"/>
    <property type="molecule type" value="Genomic_DNA"/>
</dbReference>
<comment type="caution">
    <text evidence="1">The sequence shown here is derived from an EMBL/GenBank/DDBJ whole genome shotgun (WGS) entry which is preliminary data.</text>
</comment>
<keyword evidence="2" id="KW-1185">Reference proteome</keyword>
<accession>A0A8X6IEW6</accession>
<proteinExistence type="predicted"/>
<name>A0A8X6IEW6_NEPPI</name>
<dbReference type="Proteomes" id="UP000887013">
    <property type="component" value="Unassembled WGS sequence"/>
</dbReference>
<sequence>MNIIEERLEKNKEAEKVAEQERKKPGLDAVLELAINGTWGTVCTDSGASHTIAGETLYLFLQREGTNFQKTRLSMSLADDLRSQVEVYTTSVIIRFEGLVIRTPLIALPYAKGNPALLGLDFS</sequence>
<gene>
    <name evidence="1" type="ORF">NPIL_643841</name>
</gene>
<evidence type="ECO:0000313" key="1">
    <source>
        <dbReference type="EMBL" id="GFS42217.1"/>
    </source>
</evidence>
<organism evidence="1 2">
    <name type="scientific">Nephila pilipes</name>
    <name type="common">Giant wood spider</name>
    <name type="synonym">Nephila maculata</name>
    <dbReference type="NCBI Taxonomy" id="299642"/>
    <lineage>
        <taxon>Eukaryota</taxon>
        <taxon>Metazoa</taxon>
        <taxon>Ecdysozoa</taxon>
        <taxon>Arthropoda</taxon>
        <taxon>Chelicerata</taxon>
        <taxon>Arachnida</taxon>
        <taxon>Araneae</taxon>
        <taxon>Araneomorphae</taxon>
        <taxon>Entelegynae</taxon>
        <taxon>Araneoidea</taxon>
        <taxon>Nephilidae</taxon>
        <taxon>Nephila</taxon>
    </lineage>
</organism>
<reference evidence="1" key="1">
    <citation type="submission" date="2020-08" db="EMBL/GenBank/DDBJ databases">
        <title>Multicomponent nature underlies the extraordinary mechanical properties of spider dragline silk.</title>
        <authorList>
            <person name="Kono N."/>
            <person name="Nakamura H."/>
            <person name="Mori M."/>
            <person name="Yoshida Y."/>
            <person name="Ohtoshi R."/>
            <person name="Malay A.D."/>
            <person name="Moran D.A.P."/>
            <person name="Tomita M."/>
            <person name="Numata K."/>
            <person name="Arakawa K."/>
        </authorList>
    </citation>
    <scope>NUCLEOTIDE SEQUENCE</scope>
</reference>